<proteinExistence type="predicted"/>
<dbReference type="InterPro" id="IPR015655">
    <property type="entry name" value="PP2C"/>
</dbReference>
<accession>A0A1Y6K4P2</accession>
<name>A0A1Y6K4P2_9CHLR</name>
<dbReference type="EMBL" id="LT859958">
    <property type="protein sequence ID" value="SMX54633.1"/>
    <property type="molecule type" value="Genomic_DNA"/>
</dbReference>
<feature type="domain" description="PPM-type phosphatase" evidence="1">
    <location>
        <begin position="40"/>
        <end position="292"/>
    </location>
</feature>
<evidence type="ECO:0000313" key="2">
    <source>
        <dbReference type="EMBL" id="SMX54633.1"/>
    </source>
</evidence>
<dbReference type="SMART" id="SM00332">
    <property type="entry name" value="PP2Cc"/>
    <property type="match status" value="1"/>
</dbReference>
<dbReference type="GO" id="GO:0004722">
    <property type="term" value="F:protein serine/threonine phosphatase activity"/>
    <property type="evidence" value="ECO:0007669"/>
    <property type="project" value="InterPro"/>
</dbReference>
<dbReference type="RefSeq" id="WP_087862458.1">
    <property type="nucleotide sequence ID" value="NZ_LT859958.1"/>
</dbReference>
<sequence length="294" mass="32400">MRKIIKQISKNKKKGAFNRAKDRVDFVSGDAQETDIAKTKYRVASCQSTGKARPNNEDTLLTLNTYISGLDMPIAFGFYLVADGMGGHQSGEIASNYAAQGISQYLMSHVYQSTLFERRTLTSSDLREHLKNAVEEAQTLVLQRVPGGGTTLTCVLTFGDELFFAHIGDSRLYHLKKDGSLILHTRDHTLVKRLVDLGEITEDDAELHSHRSILYKALGQSDPFEPDIGEFSLEVGERLLICSDGLWGVVAHQQLQHIIQNSEDLDAAATNLVKAANDGGGPDNISVILIERLT</sequence>
<protein>
    <recommendedName>
        <fullName evidence="1">PPM-type phosphatase domain-containing protein</fullName>
    </recommendedName>
</protein>
<dbReference type="KEGG" id="abat:CFX1CAM_1568"/>
<dbReference type="Pfam" id="PF13672">
    <property type="entry name" value="PP2C_2"/>
    <property type="match status" value="1"/>
</dbReference>
<dbReference type="SUPFAM" id="SSF81606">
    <property type="entry name" value="PP2C-like"/>
    <property type="match status" value="1"/>
</dbReference>
<dbReference type="OrthoDB" id="152713at2"/>
<keyword evidence="3" id="KW-1185">Reference proteome</keyword>
<dbReference type="PANTHER" id="PTHR47992">
    <property type="entry name" value="PROTEIN PHOSPHATASE"/>
    <property type="match status" value="1"/>
</dbReference>
<gene>
    <name evidence="2" type="ORF">CFX1CAM_1568</name>
</gene>
<evidence type="ECO:0000313" key="3">
    <source>
        <dbReference type="Proteomes" id="UP000195514"/>
    </source>
</evidence>
<reference evidence="3" key="1">
    <citation type="submission" date="2017-05" db="EMBL/GenBank/DDBJ databases">
        <authorList>
            <person name="Kirkegaard R."/>
            <person name="Mcilroy J S."/>
        </authorList>
    </citation>
    <scope>NUCLEOTIDE SEQUENCE [LARGE SCALE GENOMIC DNA]</scope>
</reference>
<dbReference type="AlphaFoldDB" id="A0A1Y6K4P2"/>
<dbReference type="InterPro" id="IPR001932">
    <property type="entry name" value="PPM-type_phosphatase-like_dom"/>
</dbReference>
<dbReference type="PROSITE" id="PS51746">
    <property type="entry name" value="PPM_2"/>
    <property type="match status" value="1"/>
</dbReference>
<organism evidence="2 3">
    <name type="scientific">Candidatus Brevifilum fermentans</name>
    <dbReference type="NCBI Taxonomy" id="1986204"/>
    <lineage>
        <taxon>Bacteria</taxon>
        <taxon>Bacillati</taxon>
        <taxon>Chloroflexota</taxon>
        <taxon>Anaerolineae</taxon>
        <taxon>Anaerolineales</taxon>
        <taxon>Anaerolineaceae</taxon>
        <taxon>Candidatus Brevifilum</taxon>
    </lineage>
</organism>
<dbReference type="Proteomes" id="UP000195514">
    <property type="component" value="Chromosome I"/>
</dbReference>
<dbReference type="SMART" id="SM00331">
    <property type="entry name" value="PP2C_SIG"/>
    <property type="match status" value="1"/>
</dbReference>
<dbReference type="InterPro" id="IPR036457">
    <property type="entry name" value="PPM-type-like_dom_sf"/>
</dbReference>
<evidence type="ECO:0000259" key="1">
    <source>
        <dbReference type="PROSITE" id="PS51746"/>
    </source>
</evidence>
<dbReference type="CDD" id="cd00143">
    <property type="entry name" value="PP2Cc"/>
    <property type="match status" value="1"/>
</dbReference>
<dbReference type="Gene3D" id="3.60.40.10">
    <property type="entry name" value="PPM-type phosphatase domain"/>
    <property type="match status" value="1"/>
</dbReference>